<name>A0AAV7NH43_PLEWA</name>
<evidence type="ECO:0000313" key="2">
    <source>
        <dbReference type="EMBL" id="KAJ1114854.1"/>
    </source>
</evidence>
<evidence type="ECO:0008006" key="4">
    <source>
        <dbReference type="Google" id="ProtNLM"/>
    </source>
</evidence>
<dbReference type="Pfam" id="PF15760">
    <property type="entry name" value="DLEU7"/>
    <property type="match status" value="1"/>
</dbReference>
<dbReference type="InterPro" id="IPR031510">
    <property type="entry name" value="DLEU7"/>
</dbReference>
<feature type="region of interest" description="Disordered" evidence="1">
    <location>
        <begin position="73"/>
        <end position="134"/>
    </location>
</feature>
<evidence type="ECO:0000313" key="3">
    <source>
        <dbReference type="Proteomes" id="UP001066276"/>
    </source>
</evidence>
<dbReference type="PANTHER" id="PTHR36961">
    <property type="entry name" value="LEUKEMIA-ASSOCIATED PROTEIN 7"/>
    <property type="match status" value="1"/>
</dbReference>
<protein>
    <recommendedName>
        <fullName evidence="4">Leukemia-associated protein 7</fullName>
    </recommendedName>
</protein>
<proteinExistence type="predicted"/>
<dbReference type="EMBL" id="JANPWB010000012">
    <property type="protein sequence ID" value="KAJ1114854.1"/>
    <property type="molecule type" value="Genomic_DNA"/>
</dbReference>
<organism evidence="2 3">
    <name type="scientific">Pleurodeles waltl</name>
    <name type="common">Iberian ribbed newt</name>
    <dbReference type="NCBI Taxonomy" id="8319"/>
    <lineage>
        <taxon>Eukaryota</taxon>
        <taxon>Metazoa</taxon>
        <taxon>Chordata</taxon>
        <taxon>Craniata</taxon>
        <taxon>Vertebrata</taxon>
        <taxon>Euteleostomi</taxon>
        <taxon>Amphibia</taxon>
        <taxon>Batrachia</taxon>
        <taxon>Caudata</taxon>
        <taxon>Salamandroidea</taxon>
        <taxon>Salamandridae</taxon>
        <taxon>Pleurodelinae</taxon>
        <taxon>Pleurodeles</taxon>
    </lineage>
</organism>
<feature type="compositionally biased region" description="Polar residues" evidence="1">
    <location>
        <begin position="111"/>
        <end position="124"/>
    </location>
</feature>
<gene>
    <name evidence="2" type="ORF">NDU88_003084</name>
</gene>
<evidence type="ECO:0000256" key="1">
    <source>
        <dbReference type="SAM" id="MobiDB-lite"/>
    </source>
</evidence>
<dbReference type="Proteomes" id="UP001066276">
    <property type="component" value="Chromosome 8"/>
</dbReference>
<dbReference type="PANTHER" id="PTHR36961:SF1">
    <property type="entry name" value="LEUKEMIA-ASSOCIATED PROTEIN 7"/>
    <property type="match status" value="1"/>
</dbReference>
<reference evidence="2" key="1">
    <citation type="journal article" date="2022" name="bioRxiv">
        <title>Sequencing and chromosome-scale assembly of the giantPleurodeles waltlgenome.</title>
        <authorList>
            <person name="Brown T."/>
            <person name="Elewa A."/>
            <person name="Iarovenko S."/>
            <person name="Subramanian E."/>
            <person name="Araus A.J."/>
            <person name="Petzold A."/>
            <person name="Susuki M."/>
            <person name="Suzuki K.-i.T."/>
            <person name="Hayashi T."/>
            <person name="Toyoda A."/>
            <person name="Oliveira C."/>
            <person name="Osipova E."/>
            <person name="Leigh N.D."/>
            <person name="Simon A."/>
            <person name="Yun M.H."/>
        </authorList>
    </citation>
    <scope>NUCLEOTIDE SEQUENCE</scope>
    <source>
        <strain evidence="2">20211129_DDA</strain>
        <tissue evidence="2">Liver</tissue>
    </source>
</reference>
<accession>A0AAV7NH43</accession>
<comment type="caution">
    <text evidence="2">The sequence shown here is derived from an EMBL/GenBank/DDBJ whole genome shotgun (WGS) entry which is preliminary data.</text>
</comment>
<keyword evidence="3" id="KW-1185">Reference proteome</keyword>
<sequence length="236" mass="25932">MARPGPLLSSISHQTVALKTLRHLQQQKGLCPEGSSVPAVALDGEGTPHTDRGGVNRSSAVCDTVSIFARAESDPERQCSAMTPQRSAQEELRASAPSSRQRTLTDRRLAQRTSSHLSGSSPVTRTLAERASDNRLSRVTELTSQLLSVEQCLLSLLAENQPFSVHLKDSIEFRNICSHMALQLEGQHFDRDLIAAHHCLKTIVTKLIQSLATYPPDFHDDARSALREILQNIPDI</sequence>
<dbReference type="AlphaFoldDB" id="A0AAV7NH43"/>